<evidence type="ECO:0000313" key="2">
    <source>
        <dbReference type="EMBL" id="KNC74864.1"/>
    </source>
</evidence>
<dbReference type="Proteomes" id="UP000054560">
    <property type="component" value="Unassembled WGS sequence"/>
</dbReference>
<dbReference type="AlphaFoldDB" id="A0A0L0FDL9"/>
<feature type="domain" description="Polysaccharide pyruvyl transferase" evidence="1">
    <location>
        <begin position="181"/>
        <end position="350"/>
    </location>
</feature>
<name>A0A0L0FDL9_9EUKA</name>
<dbReference type="InterPro" id="IPR007345">
    <property type="entry name" value="Polysacch_pyruvyl_Trfase"/>
</dbReference>
<keyword evidence="3" id="KW-1185">Reference proteome</keyword>
<protein>
    <recommendedName>
        <fullName evidence="1">Polysaccharide pyruvyl transferase domain-containing protein</fullName>
    </recommendedName>
</protein>
<dbReference type="eggNOG" id="ENOG502SB45">
    <property type="taxonomic scope" value="Eukaryota"/>
</dbReference>
<reference evidence="2 3" key="1">
    <citation type="submission" date="2011-02" db="EMBL/GenBank/DDBJ databases">
        <title>The Genome Sequence of Sphaeroforma arctica JP610.</title>
        <authorList>
            <consortium name="The Broad Institute Genome Sequencing Platform"/>
            <person name="Russ C."/>
            <person name="Cuomo C."/>
            <person name="Young S.K."/>
            <person name="Zeng Q."/>
            <person name="Gargeya S."/>
            <person name="Alvarado L."/>
            <person name="Berlin A."/>
            <person name="Chapman S.B."/>
            <person name="Chen Z."/>
            <person name="Freedman E."/>
            <person name="Gellesch M."/>
            <person name="Goldberg J."/>
            <person name="Griggs A."/>
            <person name="Gujja S."/>
            <person name="Heilman E."/>
            <person name="Heiman D."/>
            <person name="Howarth C."/>
            <person name="Mehta T."/>
            <person name="Neiman D."/>
            <person name="Pearson M."/>
            <person name="Roberts A."/>
            <person name="Saif S."/>
            <person name="Shea T."/>
            <person name="Shenoy N."/>
            <person name="Sisk P."/>
            <person name="Stolte C."/>
            <person name="Sykes S."/>
            <person name="White J."/>
            <person name="Yandava C."/>
            <person name="Burger G."/>
            <person name="Gray M.W."/>
            <person name="Holland P.W.H."/>
            <person name="King N."/>
            <person name="Lang F.B.F."/>
            <person name="Roger A.J."/>
            <person name="Ruiz-Trillo I."/>
            <person name="Haas B."/>
            <person name="Nusbaum C."/>
            <person name="Birren B."/>
        </authorList>
    </citation>
    <scope>NUCLEOTIDE SEQUENCE [LARGE SCALE GENOMIC DNA]</scope>
    <source>
        <strain evidence="2 3">JP610</strain>
    </source>
</reference>
<dbReference type="EMBL" id="KQ244023">
    <property type="protein sequence ID" value="KNC74864.1"/>
    <property type="molecule type" value="Genomic_DNA"/>
</dbReference>
<dbReference type="RefSeq" id="XP_014148766.1">
    <property type="nucleotide sequence ID" value="XM_014293291.1"/>
</dbReference>
<sequence>MQLFPLRRGPLACITLVGLVTLYTTGIIELRSYDFTKRPVVFIRAFYNESLVSAVSYSMHEMEKYAGTGNSGNHVWSYGASSLVDTDQNVILSHTESPFTLTHPSSEVEINLVMIPVANNLPCQKSIAQKEKFIINYQYRNTKTAVIGIGCDYFPVSSTSEIDMGSNATLLDPTNYIALQNLTHLRRLKDSIDQLYFFSVRGRVTEMVLEHFDIASTNLGCPSLMISSNRRLGNVLAEKMRIIVEGKNTSELRFIITLPWKFLKETLKLLLNISEQYPGSAVVLQDRRDIATLRTAESNGLKVPWERVFFFFSVTRWREFAREFDGVIGSRIHGTMVPLSVGVPGLILALDQRLKELAERMHIPVVPVFDTRITANNTVVDIFKLALSIFNADAFDKNRQQTARVYRKMLLGAGVFPSKNLLRLC</sequence>
<proteinExistence type="predicted"/>
<evidence type="ECO:0000313" key="3">
    <source>
        <dbReference type="Proteomes" id="UP000054560"/>
    </source>
</evidence>
<gene>
    <name evidence="2" type="ORF">SARC_12596</name>
</gene>
<accession>A0A0L0FDL9</accession>
<dbReference type="Pfam" id="PF04230">
    <property type="entry name" value="PS_pyruv_trans"/>
    <property type="match status" value="1"/>
</dbReference>
<organism evidence="2 3">
    <name type="scientific">Sphaeroforma arctica JP610</name>
    <dbReference type="NCBI Taxonomy" id="667725"/>
    <lineage>
        <taxon>Eukaryota</taxon>
        <taxon>Ichthyosporea</taxon>
        <taxon>Ichthyophonida</taxon>
        <taxon>Sphaeroforma</taxon>
    </lineage>
</organism>
<dbReference type="GeneID" id="25913100"/>
<evidence type="ECO:0000259" key="1">
    <source>
        <dbReference type="Pfam" id="PF04230"/>
    </source>
</evidence>